<dbReference type="Pfam" id="PF06993">
    <property type="entry name" value="DUF1304"/>
    <property type="match status" value="1"/>
</dbReference>
<feature type="transmembrane region" description="Helical" evidence="1">
    <location>
        <begin position="101"/>
        <end position="117"/>
    </location>
</feature>
<accession>A0A4R5UXK9</accession>
<comment type="caution">
    <text evidence="2">The sequence shown here is derived from an EMBL/GenBank/DDBJ whole genome shotgun (WGS) entry which is preliminary data.</text>
</comment>
<feature type="transmembrane region" description="Helical" evidence="1">
    <location>
        <begin position="76"/>
        <end position="95"/>
    </location>
</feature>
<evidence type="ECO:0000313" key="3">
    <source>
        <dbReference type="Proteomes" id="UP000295438"/>
    </source>
</evidence>
<keyword evidence="1" id="KW-1133">Transmembrane helix</keyword>
<keyword evidence="3" id="KW-1185">Reference proteome</keyword>
<keyword evidence="1" id="KW-0472">Membrane</keyword>
<dbReference type="RefSeq" id="WP_133390819.1">
    <property type="nucleotide sequence ID" value="NZ_SMUW01000034.1"/>
</dbReference>
<reference evidence="2 3" key="1">
    <citation type="submission" date="2019-03" db="EMBL/GenBank/DDBJ databases">
        <title>Algoriphagus aquimaris sp. nov., isolated form marine sediment in Pohang, Korea.</title>
        <authorList>
            <person name="Kim J."/>
            <person name="Yoon S.-H."/>
            <person name="Lee S.-S."/>
        </authorList>
    </citation>
    <scope>NUCLEOTIDE SEQUENCE [LARGE SCALE GENOMIC DNA]</scope>
    <source>
        <strain evidence="2 3">F21</strain>
    </source>
</reference>
<evidence type="ECO:0000256" key="1">
    <source>
        <dbReference type="SAM" id="Phobius"/>
    </source>
</evidence>
<evidence type="ECO:0000313" key="2">
    <source>
        <dbReference type="EMBL" id="TDK44090.1"/>
    </source>
</evidence>
<keyword evidence="1" id="KW-0812">Transmembrane</keyword>
<dbReference type="EMBL" id="SMUW01000034">
    <property type="protein sequence ID" value="TDK44090.1"/>
    <property type="molecule type" value="Genomic_DNA"/>
</dbReference>
<dbReference type="PANTHER" id="PTHR38446:SF1">
    <property type="entry name" value="BLL0914 PROTEIN"/>
    <property type="match status" value="1"/>
</dbReference>
<protein>
    <submittedName>
        <fullName evidence="2">DUF1304 domain-containing protein</fullName>
    </submittedName>
</protein>
<sequence>MEIVLKVLVILVAMQHLFFFWMETFAWTSFGRKTFGGKREYFEQTKSLAANQGVYNAFLSAGLIWSLFVGNLEFEAMLQVFFFACVLIAGIVGAITVSKKIFWIQSLPALLGLLFLAI</sequence>
<dbReference type="Proteomes" id="UP000295438">
    <property type="component" value="Unassembled WGS sequence"/>
</dbReference>
<feature type="transmembrane region" description="Helical" evidence="1">
    <location>
        <begin position="7"/>
        <end position="28"/>
    </location>
</feature>
<dbReference type="AlphaFoldDB" id="A0A4R5UXK9"/>
<dbReference type="InterPro" id="IPR009732">
    <property type="entry name" value="DUF1304"/>
</dbReference>
<name>A0A4R5UXK9_9BACT</name>
<dbReference type="PANTHER" id="PTHR38446">
    <property type="entry name" value="BLL0914 PROTEIN"/>
    <property type="match status" value="1"/>
</dbReference>
<feature type="transmembrane region" description="Helical" evidence="1">
    <location>
        <begin position="48"/>
        <end position="69"/>
    </location>
</feature>
<gene>
    <name evidence="2" type="ORF">E1898_10435</name>
</gene>
<proteinExistence type="predicted"/>
<organism evidence="2 3">
    <name type="scientific">Algoriphagus formosus</name>
    <dbReference type="NCBI Taxonomy" id="2007308"/>
    <lineage>
        <taxon>Bacteria</taxon>
        <taxon>Pseudomonadati</taxon>
        <taxon>Bacteroidota</taxon>
        <taxon>Cytophagia</taxon>
        <taxon>Cytophagales</taxon>
        <taxon>Cyclobacteriaceae</taxon>
        <taxon>Algoriphagus</taxon>
    </lineage>
</organism>